<dbReference type="EMBL" id="MG923482">
    <property type="protein sequence ID" value="AZL93068.1"/>
    <property type="molecule type" value="Genomic_DNA"/>
</dbReference>
<evidence type="ECO:0000313" key="2">
    <source>
        <dbReference type="EMBL" id="AZL93068.1"/>
    </source>
</evidence>
<keyword evidence="1" id="KW-0812">Transmembrane</keyword>
<proteinExistence type="predicted"/>
<gene>
    <name evidence="2" type="primary">atp8</name>
</gene>
<keyword evidence="1" id="KW-1133">Transmembrane helix</keyword>
<keyword evidence="2" id="KW-0496">Mitochondrion</keyword>
<evidence type="ECO:0000256" key="1">
    <source>
        <dbReference type="SAM" id="Phobius"/>
    </source>
</evidence>
<geneLocation type="mitochondrion" evidence="2"/>
<name>A0A3S8V076_9HYME</name>
<reference evidence="2" key="1">
    <citation type="journal article" date="2018" name="Mol. Phylogenet. Evol.">
        <title>Mitochondrial phylogenomics of the Hymenoptera.</title>
        <authorList>
            <person name="Tang P."/>
            <person name="Zhu J.C."/>
            <person name="Zheng B.Y."/>
            <person name="Wei S.J."/>
            <person name="Sharkey M."/>
            <person name="Chen X.X."/>
            <person name="Vogler A.P."/>
        </authorList>
    </citation>
    <scope>NUCLEOTIDE SEQUENCE</scope>
</reference>
<sequence length="51" mass="6609">MPQMKPLNWLLLTLYFLLMYLLINNLIYFYKFFKNNQIFMNKNLYKYKFKW</sequence>
<organism evidence="2">
    <name type="scientific">Alloxysta sp. ZJUH_2016001</name>
    <dbReference type="NCBI Taxonomy" id="2491149"/>
    <lineage>
        <taxon>Eukaryota</taxon>
        <taxon>Metazoa</taxon>
        <taxon>Ecdysozoa</taxon>
        <taxon>Arthropoda</taxon>
        <taxon>Hexapoda</taxon>
        <taxon>Insecta</taxon>
        <taxon>Pterygota</taxon>
        <taxon>Neoptera</taxon>
        <taxon>Endopterygota</taxon>
        <taxon>Hymenoptera</taxon>
        <taxon>Apocrita</taxon>
        <taxon>Proctotrupomorpha</taxon>
        <taxon>Cynipoidea</taxon>
        <taxon>Figitidae</taxon>
        <taxon>Charipinae</taxon>
        <taxon>Alloxysta</taxon>
    </lineage>
</organism>
<protein>
    <submittedName>
        <fullName evidence="2">ATP synthase F0 subunit 8</fullName>
    </submittedName>
</protein>
<accession>A0A3S8V076</accession>
<feature type="transmembrane region" description="Helical" evidence="1">
    <location>
        <begin position="6"/>
        <end position="30"/>
    </location>
</feature>
<keyword evidence="1" id="KW-0472">Membrane</keyword>
<dbReference type="AlphaFoldDB" id="A0A3S8V076"/>